<evidence type="ECO:0000313" key="3">
    <source>
        <dbReference type="EMBL" id="EER16100.1"/>
    </source>
</evidence>
<dbReference type="RefSeq" id="XP_002784304.1">
    <property type="nucleotide sequence ID" value="XM_002784258.1"/>
</dbReference>
<evidence type="ECO:0000256" key="1">
    <source>
        <dbReference type="SAM" id="Coils"/>
    </source>
</evidence>
<dbReference type="InterPro" id="IPR027267">
    <property type="entry name" value="AH/BAR_dom_sf"/>
</dbReference>
<sequence>MVVFSSKHWRNLTNTVMGVQAITSDPLEKKRKELADYAGRVQALHQHIARLLALTDEITRVRQDILKDIQRIDASEEDDVTHIAGTSQGGQEPSDGYDRATATFVNHMSESNKMVRDARPQLEKAEMTAQDLVKRTNVLQERVRSRDQAYEELNHYNQKVADLKAEIAKKSKPNPKEDERLARNVEKHRVAQEQFTKIDTEVRGDMDIVIGQKTREISIVVAEYSRYIGAVTSEGAKDADTFSKEIPDMIEEEVKKNSSAPQVAEKDVDQYNMVVLTSRTWRNLSAKVFGVRIMVPDPLEKQRVAVVEHAAKAAALYRQLLRLSELTDEIRATHQEMCRQSRELIVPLKDEEASTLSSHTDSGVVFAVNGVEAMGCPQYTQALGVFADQLSRCQQSAQASRPQLQVAVGEAQKLVQRNADLQQKLKDRDRAFADLDHYNHKMEELKSDASKRSKKDSKAEERLSRVIGVKTISSDPLEKQRAALLDHAAKAQAFHQQLVKLVNLTDQMGASQLEIVEQCRDVLTPSESTPSSTQESGYAPAISIFADQLSRCQQSAQASRPQLQVAVGEAQKLVQRNADLQQKLKDRDRAFADLDHYNHKMEELKSDASKRSKKDSKAEERLSRNVEKHRMAQESFIKLDNQVRGEMSQLIEGKEADFAKIIAEYSRYLGVTASAGMQGITTFTEQVPAIIRQQVERDEDPFPFHNQNSGGSIINQSVSVIAPYDISMSDHKRNASSAPFMMI</sequence>
<dbReference type="EMBL" id="GG673069">
    <property type="protein sequence ID" value="EER16100.1"/>
    <property type="molecule type" value="Genomic_DNA"/>
</dbReference>
<keyword evidence="4" id="KW-1185">Reference proteome</keyword>
<dbReference type="AlphaFoldDB" id="C5KHN8"/>
<feature type="coiled-coil region" evidence="1">
    <location>
        <begin position="122"/>
        <end position="166"/>
    </location>
</feature>
<accession>C5KHN8</accession>
<dbReference type="Gene3D" id="1.20.1270.60">
    <property type="entry name" value="Arfaptin homology (AH) domain/BAR domain"/>
    <property type="match status" value="3"/>
</dbReference>
<feature type="coiled-coil region" evidence="1">
    <location>
        <begin position="404"/>
        <end position="448"/>
    </location>
</feature>
<gene>
    <name evidence="3" type="ORF">Pmar_PMAR003563</name>
</gene>
<dbReference type="GeneID" id="9061162"/>
<feature type="region of interest" description="Disordered" evidence="2">
    <location>
        <begin position="602"/>
        <end position="627"/>
    </location>
</feature>
<name>C5KHN8_PERM5</name>
<evidence type="ECO:0000256" key="2">
    <source>
        <dbReference type="SAM" id="MobiDB-lite"/>
    </source>
</evidence>
<evidence type="ECO:0000313" key="4">
    <source>
        <dbReference type="Proteomes" id="UP000007800"/>
    </source>
</evidence>
<protein>
    <submittedName>
        <fullName evidence="3">Merozoite surface protein 3g, putative</fullName>
    </submittedName>
</protein>
<proteinExistence type="predicted"/>
<keyword evidence="3" id="KW-0477">Merozoite</keyword>
<organism evidence="4">
    <name type="scientific">Perkinsus marinus (strain ATCC 50983 / TXsc)</name>
    <dbReference type="NCBI Taxonomy" id="423536"/>
    <lineage>
        <taxon>Eukaryota</taxon>
        <taxon>Sar</taxon>
        <taxon>Alveolata</taxon>
        <taxon>Perkinsozoa</taxon>
        <taxon>Perkinsea</taxon>
        <taxon>Perkinsida</taxon>
        <taxon>Perkinsidae</taxon>
        <taxon>Perkinsus</taxon>
    </lineage>
</organism>
<dbReference type="SUPFAM" id="SSF103657">
    <property type="entry name" value="BAR/IMD domain-like"/>
    <property type="match status" value="2"/>
</dbReference>
<dbReference type="InParanoid" id="C5KHN8"/>
<keyword evidence="1" id="KW-0175">Coiled coil</keyword>
<reference evidence="3 4" key="1">
    <citation type="submission" date="2008-07" db="EMBL/GenBank/DDBJ databases">
        <authorList>
            <person name="El-Sayed N."/>
            <person name="Caler E."/>
            <person name="Inman J."/>
            <person name="Amedeo P."/>
            <person name="Hass B."/>
            <person name="Wortman J."/>
        </authorList>
    </citation>
    <scope>NUCLEOTIDE SEQUENCE [LARGE SCALE GENOMIC DNA]</scope>
    <source>
        <strain evidence="4">ATCC 50983 / TXsc</strain>
    </source>
</reference>
<dbReference type="Proteomes" id="UP000007800">
    <property type="component" value="Unassembled WGS sequence"/>
</dbReference>